<protein>
    <submittedName>
        <fullName evidence="5">Cob(I)yrinic acid a,c-diamide adenosyltransferase</fullName>
        <ecNumber evidence="5">2.5.1.17</ecNumber>
    </submittedName>
</protein>
<dbReference type="PANTHER" id="PTHR12213:SF0">
    <property type="entry name" value="CORRINOID ADENOSYLTRANSFERASE MMAB"/>
    <property type="match status" value="1"/>
</dbReference>
<dbReference type="Pfam" id="PF01923">
    <property type="entry name" value="Cob_adeno_trans"/>
    <property type="match status" value="1"/>
</dbReference>
<dbReference type="Gene3D" id="1.20.1200.10">
    <property type="entry name" value="Cobalamin adenosyltransferase-like"/>
    <property type="match status" value="1"/>
</dbReference>
<dbReference type="EMBL" id="VSSQ01092449">
    <property type="protein sequence ID" value="MPN37666.1"/>
    <property type="molecule type" value="Genomic_DNA"/>
</dbReference>
<comment type="caution">
    <text evidence="5">The sequence shown here is derived from an EMBL/GenBank/DDBJ whole genome shotgun (WGS) entry which is preliminary data.</text>
</comment>
<accession>A0A645HGG9</accession>
<dbReference type="InterPro" id="IPR029499">
    <property type="entry name" value="PduO-typ"/>
</dbReference>
<dbReference type="GO" id="GO:0005524">
    <property type="term" value="F:ATP binding"/>
    <property type="evidence" value="ECO:0007669"/>
    <property type="project" value="UniProtKB-KW"/>
</dbReference>
<dbReference type="NCBIfam" id="TIGR00636">
    <property type="entry name" value="PduO_Nterm"/>
    <property type="match status" value="1"/>
</dbReference>
<gene>
    <name evidence="5" type="primary">yvqK_26</name>
    <name evidence="5" type="ORF">SDC9_185186</name>
</gene>
<dbReference type="AlphaFoldDB" id="A0A645HGG9"/>
<dbReference type="EC" id="2.5.1.17" evidence="5"/>
<evidence type="ECO:0000256" key="2">
    <source>
        <dbReference type="ARBA" id="ARBA00022741"/>
    </source>
</evidence>
<keyword evidence="2" id="KW-0547">Nucleotide-binding</keyword>
<organism evidence="5">
    <name type="scientific">bioreactor metagenome</name>
    <dbReference type="NCBI Taxonomy" id="1076179"/>
    <lineage>
        <taxon>unclassified sequences</taxon>
        <taxon>metagenomes</taxon>
        <taxon>ecological metagenomes</taxon>
    </lineage>
</organism>
<feature type="domain" description="Cobalamin adenosyltransferase-like" evidence="4">
    <location>
        <begin position="3"/>
        <end position="164"/>
    </location>
</feature>
<dbReference type="InterPro" id="IPR036451">
    <property type="entry name" value="CblAdoTrfase-like_sf"/>
</dbReference>
<evidence type="ECO:0000259" key="4">
    <source>
        <dbReference type="Pfam" id="PF01923"/>
    </source>
</evidence>
<evidence type="ECO:0000256" key="3">
    <source>
        <dbReference type="ARBA" id="ARBA00022840"/>
    </source>
</evidence>
<keyword evidence="1 5" id="KW-0808">Transferase</keyword>
<reference evidence="5" key="1">
    <citation type="submission" date="2019-08" db="EMBL/GenBank/DDBJ databases">
        <authorList>
            <person name="Kucharzyk K."/>
            <person name="Murdoch R.W."/>
            <person name="Higgins S."/>
            <person name="Loffler F."/>
        </authorList>
    </citation>
    <scope>NUCLEOTIDE SEQUENCE</scope>
</reference>
<dbReference type="SUPFAM" id="SSF89028">
    <property type="entry name" value="Cobalamin adenosyltransferase-like"/>
    <property type="match status" value="1"/>
</dbReference>
<keyword evidence="3" id="KW-0067">ATP-binding</keyword>
<evidence type="ECO:0000256" key="1">
    <source>
        <dbReference type="ARBA" id="ARBA00022679"/>
    </source>
</evidence>
<evidence type="ECO:0000313" key="5">
    <source>
        <dbReference type="EMBL" id="MPN37666.1"/>
    </source>
</evidence>
<sequence>MKIYTKTGDKGSTSLVGGARVSKNDPRVHAYGTVDELISQLALLRAEAADDKYIENIRRVQKNLMLAAAHLAADAKRAEKLKYCNEAEIVFLEEQIDEMTSTLPQQTAFILPGPHKASAICHIARTVCRRAERTALAIEAEPRIELCIKYLNRLSDYLFVYARHLSFKGGIPDDFWVQ</sequence>
<dbReference type="GO" id="GO:0008817">
    <property type="term" value="F:corrinoid adenosyltransferase activity"/>
    <property type="evidence" value="ECO:0007669"/>
    <property type="project" value="UniProtKB-EC"/>
</dbReference>
<dbReference type="PANTHER" id="PTHR12213">
    <property type="entry name" value="CORRINOID ADENOSYLTRANSFERASE"/>
    <property type="match status" value="1"/>
</dbReference>
<name>A0A645HGG9_9ZZZZ</name>
<proteinExistence type="predicted"/>
<dbReference type="InterPro" id="IPR016030">
    <property type="entry name" value="CblAdoTrfase-like"/>
</dbReference>